<reference evidence="2 3" key="1">
    <citation type="submission" date="2021-04" db="EMBL/GenBank/DDBJ databases">
        <title>Pseudomonas boanensis sp. nov., a bacterium isolated from river water used for household purposes in Boane District, Mozambique.</title>
        <authorList>
            <person name="Nicklasson M."/>
            <person name="Martin-Rodriguez A.J."/>
            <person name="Thorell K."/>
            <person name="Neves L."/>
            <person name="Mussagy A."/>
            <person name="Rydberg H.A."/>
            <person name="Hernroth B."/>
            <person name="Svensson-Stadler L."/>
            <person name="Sjoling A."/>
        </authorList>
    </citation>
    <scope>NUCLEOTIDE SEQUENCE [LARGE SCALE GENOMIC DNA]</scope>
    <source>
        <strain evidence="2 3">DB1</strain>
    </source>
</reference>
<feature type="domain" description="Xylulose 5-phosphate/Fructose 6-phosphate phosphoketolase N-terminal" evidence="1">
    <location>
        <begin position="69"/>
        <end position="368"/>
    </location>
</feature>
<protein>
    <submittedName>
        <fullName evidence="2">Xylulose 5-phosphate 3-epimerase</fullName>
    </submittedName>
</protein>
<dbReference type="EMBL" id="JAGTIS010000001">
    <property type="protein sequence ID" value="MBT8764817.1"/>
    <property type="molecule type" value="Genomic_DNA"/>
</dbReference>
<organism evidence="2 3">
    <name type="scientific">Metapseudomonas boanensis</name>
    <dbReference type="NCBI Taxonomy" id="2822138"/>
    <lineage>
        <taxon>Bacteria</taxon>
        <taxon>Pseudomonadati</taxon>
        <taxon>Pseudomonadota</taxon>
        <taxon>Gammaproteobacteria</taxon>
        <taxon>Pseudomonadales</taxon>
        <taxon>Pseudomonadaceae</taxon>
        <taxon>Metapseudomonas</taxon>
    </lineage>
</organism>
<dbReference type="InterPro" id="IPR029061">
    <property type="entry name" value="THDP-binding"/>
</dbReference>
<name>A0ABS5XAV1_9GAMM</name>
<evidence type="ECO:0000259" key="1">
    <source>
        <dbReference type="Pfam" id="PF09364"/>
    </source>
</evidence>
<dbReference type="Gene3D" id="3.40.50.970">
    <property type="match status" value="2"/>
</dbReference>
<dbReference type="InterPro" id="IPR018970">
    <property type="entry name" value="Xul5P/Fru6P_PKetolase_N"/>
</dbReference>
<comment type="caution">
    <text evidence="2">The sequence shown here is derived from an EMBL/GenBank/DDBJ whole genome shotgun (WGS) entry which is preliminary data.</text>
</comment>
<evidence type="ECO:0000313" key="2">
    <source>
        <dbReference type="EMBL" id="MBT8764817.1"/>
    </source>
</evidence>
<dbReference type="Pfam" id="PF09364">
    <property type="entry name" value="XFP_N"/>
    <property type="match status" value="1"/>
</dbReference>
<proteinExistence type="predicted"/>
<keyword evidence="3" id="KW-1185">Reference proteome</keyword>
<accession>A0ABS5XAV1</accession>
<dbReference type="RefSeq" id="WP_215369326.1">
    <property type="nucleotide sequence ID" value="NZ_JAGTIS010000001.1"/>
</dbReference>
<dbReference type="InterPro" id="IPR005593">
    <property type="entry name" value="Xul5P/Fru6P_PKetolase"/>
</dbReference>
<gene>
    <name evidence="2" type="ORF">J7302_01450</name>
</gene>
<dbReference type="PANTHER" id="PTHR31273">
    <property type="entry name" value="PHOSPHOKETOLASE-RELATED"/>
    <property type="match status" value="1"/>
</dbReference>
<evidence type="ECO:0000313" key="3">
    <source>
        <dbReference type="Proteomes" id="UP001519667"/>
    </source>
</evidence>
<dbReference type="Pfam" id="PF03894">
    <property type="entry name" value="XFP"/>
    <property type="match status" value="1"/>
</dbReference>
<dbReference type="Proteomes" id="UP001519667">
    <property type="component" value="Unassembled WGS sequence"/>
</dbReference>
<dbReference type="SUPFAM" id="SSF52518">
    <property type="entry name" value="Thiamin diphosphate-binding fold (THDP-binding)"/>
    <property type="match status" value="2"/>
</dbReference>
<dbReference type="PANTHER" id="PTHR31273:SF0">
    <property type="entry name" value="PHOSPHOKETOLASE-RELATED"/>
    <property type="match status" value="1"/>
</dbReference>
<sequence length="814" mass="89067">MTSALAHHEQHHLAARAESYRHHDVQFAQWAAGFGVIRHRDDTQVRVFDMAVELEQRGLVASRAAVYEMLSGLDRISAMGLWLVVHMTYAQRVYRDGRALNPEDFKPDPQGHTGGALNMVPAYAGYLAINALTDITRGWVMGQGHCVAAIDALNLLLGNLSPAHAERYALDDAGLSRFVQDFYSYAITSEGRPASPLGSHVNVHTAGGISEGGYLGFAELQYVHMPLPGERLVAFLSDGAFEEQRGSDWAPRWWRAEDSGMVAPIMIANGRRIEQRSTLEQQGGADWLQKHLRLNGFDPLLIDGTDPAAFAWAIWEMEERLSACTRAVLEGHAQYPVPLHYAIAEAPKGYGFPGAGTNRAHNLPLEGNPVRDEVARGQFNDAVRSLFVPADELTLSLSRLNNHAERRRVRERDHAMTRQTVPAINRVVPAWRPTGDRESPMAALDTLFCEIAECNPEHRVRVGNPDELASNRMSATLARCRHRVFVTEAGLQEAVDGQVITALNEEAIAGAALGNKGGLNLIVSYEAFAMKMLGTLRQELLFARHQKEAGRPAQWLGVPLLLSSHTWENGKNEQSHQDPSFAESLLGEMSDVAVVRFPADANSAMACLVDAYQRRGELHALVVPKSELPVVLSAEQSERLVTDGVLCIAGSAGAPVQLIAVGAFQLQECLKAWRRLNVRGVDASVCYLLEPGRFRQGRDTLESTYLSLATQTLFANPEAVRVVVSHTRPEPMLGVLRPLDTGRKTRGLGYCNRGGTLNLAGMLFANRCTWLHILSAVAELVATMPGEWLNPSELTAMAGAGDVLSIVTSGPCEI</sequence>